<protein>
    <recommendedName>
        <fullName evidence="5">choloylglycine hydrolase</fullName>
        <ecNumber evidence="5">3.5.1.24</ecNumber>
    </recommendedName>
    <alternativeName>
        <fullName evidence="6">Bile salt hydrolase</fullName>
    </alternativeName>
    <alternativeName>
        <fullName evidence="7">Choloylglycine hydrolase</fullName>
    </alternativeName>
</protein>
<comment type="catalytic activity">
    <reaction evidence="9">
        <text>taurodeoxycholate + H2O = deoxycholate + taurine</text>
        <dbReference type="Rhea" id="RHEA:47556"/>
        <dbReference type="ChEBI" id="CHEBI:15377"/>
        <dbReference type="ChEBI" id="CHEBI:23614"/>
        <dbReference type="ChEBI" id="CHEBI:36261"/>
        <dbReference type="ChEBI" id="CHEBI:507393"/>
    </reaction>
    <physiologicalReaction direction="left-to-right" evidence="9">
        <dbReference type="Rhea" id="RHEA:47557"/>
    </physiologicalReaction>
</comment>
<dbReference type="Pfam" id="PF02275">
    <property type="entry name" value="CBAH"/>
    <property type="match status" value="1"/>
</dbReference>
<keyword evidence="4" id="KW-0443">Lipid metabolism</keyword>
<dbReference type="CDD" id="cd00542">
    <property type="entry name" value="Ntn_PVA"/>
    <property type="match status" value="1"/>
</dbReference>
<dbReference type="InterPro" id="IPR029055">
    <property type="entry name" value="Ntn_hydrolases_N"/>
</dbReference>
<evidence type="ECO:0000256" key="1">
    <source>
        <dbReference type="ARBA" id="ARBA00004860"/>
    </source>
</evidence>
<comment type="caution">
    <text evidence="11">The sequence shown here is derived from an EMBL/GenBank/DDBJ whole genome shotgun (WGS) entry which is preliminary data.</text>
</comment>
<name>A0A087BA02_9BIFI</name>
<accession>A0A087BA02</accession>
<gene>
    <name evidence="11" type="ORF">BMAGN_0841</name>
</gene>
<dbReference type="Proteomes" id="UP000029052">
    <property type="component" value="Unassembled WGS sequence"/>
</dbReference>
<feature type="domain" description="Choloylglycine hydrolase/NAAA C-terminal" evidence="10">
    <location>
        <begin position="2"/>
        <end position="310"/>
    </location>
</feature>
<keyword evidence="12" id="KW-1185">Reference proteome</keyword>
<dbReference type="InterPro" id="IPR047711">
    <property type="entry name" value="CBAH"/>
</dbReference>
<sequence length="317" mass="35844">MCTSVRFTDGEGDMYFGRNLDWSCGYGQTILATPKGYKLDFEFNVEDGQRPIFGAGIISDNKPLYFDCANESGLAVAGLNFPGYAKYEDDAVEGKTNVAAYEFPYFIVRNFDTVDEVEKALESVAIINKPVNDQFPVSMLHWIIGDKTRSIVVEYMADGMHIYHDGVDALTNQPTFAYHEENLRNYMVNVPEYPAAVKWGQDELTPWGSGVSMHGIPGDFSSPSRFIRAAYINTHYPQQKDEQHSVIRLFRTLQAAAMVLGGAKMGNDQFEYTVYSDCFSAKTMTYYYNSYDDPAIRSFKMSDFDMDGDQLQQKQVD</sequence>
<dbReference type="PANTHER" id="PTHR35527:SF2">
    <property type="entry name" value="HYDROLASE"/>
    <property type="match status" value="1"/>
</dbReference>
<dbReference type="Gene3D" id="3.60.60.10">
    <property type="entry name" value="Penicillin V Acylase, Chain A"/>
    <property type="match status" value="1"/>
</dbReference>
<evidence type="ECO:0000256" key="3">
    <source>
        <dbReference type="ARBA" id="ARBA00022801"/>
    </source>
</evidence>
<dbReference type="PANTHER" id="PTHR35527">
    <property type="entry name" value="CHOLOYLGLYCINE HYDROLASE"/>
    <property type="match status" value="1"/>
</dbReference>
<dbReference type="SUPFAM" id="SSF56235">
    <property type="entry name" value="N-terminal nucleophile aminohydrolases (Ntn hydrolases)"/>
    <property type="match status" value="1"/>
</dbReference>
<evidence type="ECO:0000256" key="6">
    <source>
        <dbReference type="ARBA" id="ARBA00044804"/>
    </source>
</evidence>
<evidence type="ECO:0000259" key="10">
    <source>
        <dbReference type="Pfam" id="PF02275"/>
    </source>
</evidence>
<dbReference type="STRING" id="1692.BMAGN_0841"/>
<evidence type="ECO:0000256" key="2">
    <source>
        <dbReference type="ARBA" id="ARBA00006625"/>
    </source>
</evidence>
<evidence type="ECO:0000256" key="5">
    <source>
        <dbReference type="ARBA" id="ARBA00044769"/>
    </source>
</evidence>
<evidence type="ECO:0000256" key="4">
    <source>
        <dbReference type="ARBA" id="ARBA00023098"/>
    </source>
</evidence>
<comment type="pathway">
    <text evidence="1">Lipid metabolism; bile acid biosynthesis.</text>
</comment>
<dbReference type="EC" id="3.5.1.24" evidence="5"/>
<evidence type="ECO:0000256" key="9">
    <source>
        <dbReference type="ARBA" id="ARBA00048897"/>
    </source>
</evidence>
<dbReference type="AlphaFoldDB" id="A0A087BA02"/>
<dbReference type="eggNOG" id="COG3049">
    <property type="taxonomic scope" value="Bacteria"/>
</dbReference>
<dbReference type="RefSeq" id="WP_022859415.1">
    <property type="nucleotide sequence ID" value="NZ_JGZB01000006.1"/>
</dbReference>
<dbReference type="InterPro" id="IPR052193">
    <property type="entry name" value="Peptidase_C59"/>
</dbReference>
<dbReference type="GO" id="GO:0006629">
    <property type="term" value="P:lipid metabolic process"/>
    <property type="evidence" value="ECO:0007669"/>
    <property type="project" value="UniProtKB-KW"/>
</dbReference>
<evidence type="ECO:0000256" key="7">
    <source>
        <dbReference type="ARBA" id="ARBA00044806"/>
    </source>
</evidence>
<keyword evidence="3 11" id="KW-0378">Hydrolase</keyword>
<reference evidence="11 12" key="1">
    <citation type="submission" date="2014-03" db="EMBL/GenBank/DDBJ databases">
        <title>Genomics of Bifidobacteria.</title>
        <authorList>
            <person name="Ventura M."/>
            <person name="Milani C."/>
            <person name="Lugli G.A."/>
        </authorList>
    </citation>
    <scope>NUCLEOTIDE SEQUENCE [LARGE SCALE GENOMIC DNA]</scope>
    <source>
        <strain evidence="11 12">LMG 11591</strain>
    </source>
</reference>
<dbReference type="GO" id="GO:0045302">
    <property type="term" value="F:choloylglycine hydrolase activity"/>
    <property type="evidence" value="ECO:0007669"/>
    <property type="project" value="UniProtKB-EC"/>
</dbReference>
<comment type="similarity">
    <text evidence="2">Belongs to the peptidase C59 family.</text>
</comment>
<proteinExistence type="inferred from homology"/>
<dbReference type="EMBL" id="JGZB01000006">
    <property type="protein sequence ID" value="KFI67852.1"/>
    <property type="molecule type" value="Genomic_DNA"/>
</dbReference>
<evidence type="ECO:0000313" key="11">
    <source>
        <dbReference type="EMBL" id="KFI67852.1"/>
    </source>
</evidence>
<organism evidence="11 12">
    <name type="scientific">Bifidobacterium magnum</name>
    <dbReference type="NCBI Taxonomy" id="1692"/>
    <lineage>
        <taxon>Bacteria</taxon>
        <taxon>Bacillati</taxon>
        <taxon>Actinomycetota</taxon>
        <taxon>Actinomycetes</taxon>
        <taxon>Bifidobacteriales</taxon>
        <taxon>Bifidobacteriaceae</taxon>
        <taxon>Bifidobacterium</taxon>
    </lineage>
</organism>
<dbReference type="NCBIfam" id="NF038245">
    <property type="entry name" value="bile_salt_hydro"/>
    <property type="match status" value="1"/>
</dbReference>
<comment type="catalytic activity">
    <reaction evidence="8">
        <text>cholate + taurine = taurocholate + H2O</text>
        <dbReference type="Rhea" id="RHEA:47108"/>
        <dbReference type="ChEBI" id="CHEBI:15377"/>
        <dbReference type="ChEBI" id="CHEBI:29747"/>
        <dbReference type="ChEBI" id="CHEBI:36257"/>
        <dbReference type="ChEBI" id="CHEBI:507393"/>
    </reaction>
    <physiologicalReaction direction="right-to-left" evidence="8">
        <dbReference type="Rhea" id="RHEA:47110"/>
    </physiologicalReaction>
</comment>
<evidence type="ECO:0000256" key="8">
    <source>
        <dbReference type="ARBA" id="ARBA00047285"/>
    </source>
</evidence>
<evidence type="ECO:0000313" key="12">
    <source>
        <dbReference type="Proteomes" id="UP000029052"/>
    </source>
</evidence>
<dbReference type="InterPro" id="IPR029132">
    <property type="entry name" value="CBAH/NAAA_C"/>
</dbReference>